<comment type="caution">
    <text evidence="1">The sequence shown here is derived from an EMBL/GenBank/DDBJ whole genome shotgun (WGS) entry which is preliminary data.</text>
</comment>
<proteinExistence type="predicted"/>
<accession>A0A4R5YHH7</accession>
<dbReference type="EMBL" id="SMZX01000002">
    <property type="protein sequence ID" value="TDL43819.1"/>
    <property type="molecule type" value="Genomic_DNA"/>
</dbReference>
<dbReference type="Proteomes" id="UP000295633">
    <property type="component" value="Unassembled WGS sequence"/>
</dbReference>
<protein>
    <submittedName>
        <fullName evidence="1">Uncharacterized protein</fullName>
    </submittedName>
</protein>
<sequence length="258" mass="28561">MYALALRVPGSLVSFGSEEIGRDIRSLLQMMINSVDDGALSLGWFETAYESNLNSSARWDAAHAIRNEARHVVRARRAPGTNPQDWNLELLEVEEIALSIASNRGLQLSGYIHREVFVHARTFVFALDSIEKALRVIARLPGVPSGVQNAESLWTKAFPDLKRIRDSAHHMEDRARGRGRWEKPLDLKPIESDFVAGGAATVLSLGSLVDTKYMVTVDPGDLAGIEITLDTLLTAHQVVQATLDSFEWIGQGRWHPAI</sequence>
<evidence type="ECO:0000313" key="1">
    <source>
        <dbReference type="EMBL" id="TDL43819.1"/>
    </source>
</evidence>
<organism evidence="1 2">
    <name type="scientific">Microbacterium oleivorans</name>
    <dbReference type="NCBI Taxonomy" id="273677"/>
    <lineage>
        <taxon>Bacteria</taxon>
        <taxon>Bacillati</taxon>
        <taxon>Actinomycetota</taxon>
        <taxon>Actinomycetes</taxon>
        <taxon>Micrococcales</taxon>
        <taxon>Microbacteriaceae</taxon>
        <taxon>Microbacterium</taxon>
    </lineage>
</organism>
<name>A0A4R5YHH7_9MICO</name>
<dbReference type="AlphaFoldDB" id="A0A4R5YHH7"/>
<gene>
    <name evidence="1" type="ORF">E2R54_11560</name>
</gene>
<dbReference type="RefSeq" id="WP_133399820.1">
    <property type="nucleotide sequence ID" value="NZ_SMZX01000002.1"/>
</dbReference>
<evidence type="ECO:0000313" key="2">
    <source>
        <dbReference type="Proteomes" id="UP000295633"/>
    </source>
</evidence>
<reference evidence="1 2" key="1">
    <citation type="submission" date="2019-03" db="EMBL/GenBank/DDBJ databases">
        <title>Genome Sequencing and Assembly of Various Microbes Isolated from Partially Reclaimed Soil and Acid Mine Drainage (AMD) Site.</title>
        <authorList>
            <person name="Steinbock B."/>
            <person name="Bechtold R."/>
            <person name="Sevigny J.L."/>
            <person name="Thomas D."/>
            <person name="Cuthill L.R."/>
            <person name="Aveiro Johannsen E.J."/>
            <person name="Thomas K."/>
            <person name="Ghosh A."/>
        </authorList>
    </citation>
    <scope>NUCLEOTIDE SEQUENCE [LARGE SCALE GENOMIC DNA]</scope>
    <source>
        <strain evidence="1 2">F-B2</strain>
    </source>
</reference>